<name>A0A511AZX6_9PROT</name>
<protein>
    <recommendedName>
        <fullName evidence="6">Phospholipid/glycerol acyltransferase domain-containing protein</fullName>
    </recommendedName>
</protein>
<dbReference type="SUPFAM" id="SSF69593">
    <property type="entry name" value="Glycerol-3-phosphate (1)-acyltransferase"/>
    <property type="match status" value="1"/>
</dbReference>
<evidence type="ECO:0000256" key="3">
    <source>
        <dbReference type="ARBA" id="ARBA00022679"/>
    </source>
</evidence>
<keyword evidence="4" id="KW-0443">Lipid metabolism</keyword>
<reference evidence="7 8" key="1">
    <citation type="submission" date="2019-07" db="EMBL/GenBank/DDBJ databases">
        <title>Whole genome shotgun sequence of Gluconobacter wancherniae NBRC 103581.</title>
        <authorList>
            <person name="Hosoyama A."/>
            <person name="Uohara A."/>
            <person name="Ohji S."/>
            <person name="Ichikawa N."/>
        </authorList>
    </citation>
    <scope>NUCLEOTIDE SEQUENCE [LARGE SCALE GENOMIC DNA]</scope>
    <source>
        <strain evidence="7 8">NBRC 103581</strain>
    </source>
</reference>
<accession>A0A511AZX6</accession>
<dbReference type="InterPro" id="IPR002123">
    <property type="entry name" value="Plipid/glycerol_acylTrfase"/>
</dbReference>
<evidence type="ECO:0000313" key="7">
    <source>
        <dbReference type="EMBL" id="GEK92873.1"/>
    </source>
</evidence>
<dbReference type="EMBL" id="BJUZ01000001">
    <property type="protein sequence ID" value="GEK92873.1"/>
    <property type="molecule type" value="Genomic_DNA"/>
</dbReference>
<sequence length="230" mass="25470">MRRVGEVAASVNSAVDIKNGKRPVIFVGNHSSWLDIATVGSILPTVFVSKSEVGKWPAIGTIARLGRTIFVSRNRQETARELREMAERLQGGDNIILFPEGTSSDGSRVLPFLSSFFAIAKPGRLEQAGAPKAPPVLIQPISIVYDRLEGLPVTRNRRSVFSWYGDMNLAPHLWSFGQWRSMRATIILHPPLAPEDFSSRKELANATFEAVSRGAEQLRQERHPDAKTKV</sequence>
<organism evidence="7 8">
    <name type="scientific">Gluconobacter wancherniae NBRC 103581</name>
    <dbReference type="NCBI Taxonomy" id="656744"/>
    <lineage>
        <taxon>Bacteria</taxon>
        <taxon>Pseudomonadati</taxon>
        <taxon>Pseudomonadota</taxon>
        <taxon>Alphaproteobacteria</taxon>
        <taxon>Acetobacterales</taxon>
        <taxon>Acetobacteraceae</taxon>
        <taxon>Gluconobacter</taxon>
    </lineage>
</organism>
<dbReference type="GO" id="GO:0003841">
    <property type="term" value="F:1-acylglycerol-3-phosphate O-acyltransferase activity"/>
    <property type="evidence" value="ECO:0007669"/>
    <property type="project" value="TreeGrafter"/>
</dbReference>
<dbReference type="PANTHER" id="PTHR10434:SF64">
    <property type="entry name" value="1-ACYL-SN-GLYCEROL-3-PHOSPHATE ACYLTRANSFERASE-RELATED"/>
    <property type="match status" value="1"/>
</dbReference>
<comment type="pathway">
    <text evidence="1">Lipid metabolism.</text>
</comment>
<dbReference type="SMART" id="SM00563">
    <property type="entry name" value="PlsC"/>
    <property type="match status" value="1"/>
</dbReference>
<dbReference type="AlphaFoldDB" id="A0A511AZX6"/>
<keyword evidence="5" id="KW-0012">Acyltransferase</keyword>
<dbReference type="Proteomes" id="UP000321230">
    <property type="component" value="Unassembled WGS sequence"/>
</dbReference>
<keyword evidence="3" id="KW-0808">Transferase</keyword>
<proteinExistence type="predicted"/>
<evidence type="ECO:0000259" key="6">
    <source>
        <dbReference type="SMART" id="SM00563"/>
    </source>
</evidence>
<gene>
    <name evidence="7" type="ORF">GWA01_06430</name>
</gene>
<keyword evidence="8" id="KW-1185">Reference proteome</keyword>
<dbReference type="GO" id="GO:0006654">
    <property type="term" value="P:phosphatidic acid biosynthetic process"/>
    <property type="evidence" value="ECO:0007669"/>
    <property type="project" value="TreeGrafter"/>
</dbReference>
<dbReference type="Pfam" id="PF01553">
    <property type="entry name" value="Acyltransferase"/>
    <property type="match status" value="1"/>
</dbReference>
<evidence type="ECO:0000256" key="4">
    <source>
        <dbReference type="ARBA" id="ARBA00023098"/>
    </source>
</evidence>
<dbReference type="CDD" id="cd07989">
    <property type="entry name" value="LPLAT_AGPAT-like"/>
    <property type="match status" value="1"/>
</dbReference>
<evidence type="ECO:0000256" key="2">
    <source>
        <dbReference type="ARBA" id="ARBA00022516"/>
    </source>
</evidence>
<keyword evidence="2" id="KW-0444">Lipid biosynthesis</keyword>
<dbReference type="PANTHER" id="PTHR10434">
    <property type="entry name" value="1-ACYL-SN-GLYCEROL-3-PHOSPHATE ACYLTRANSFERASE"/>
    <property type="match status" value="1"/>
</dbReference>
<evidence type="ECO:0000313" key="8">
    <source>
        <dbReference type="Proteomes" id="UP000321230"/>
    </source>
</evidence>
<evidence type="ECO:0000256" key="5">
    <source>
        <dbReference type="ARBA" id="ARBA00023315"/>
    </source>
</evidence>
<comment type="caution">
    <text evidence="7">The sequence shown here is derived from an EMBL/GenBank/DDBJ whole genome shotgun (WGS) entry which is preliminary data.</text>
</comment>
<feature type="domain" description="Phospholipid/glycerol acyltransferase" evidence="6">
    <location>
        <begin position="24"/>
        <end position="146"/>
    </location>
</feature>
<evidence type="ECO:0000256" key="1">
    <source>
        <dbReference type="ARBA" id="ARBA00005189"/>
    </source>
</evidence>